<organism evidence="7">
    <name type="scientific">Caldilineaceae bacterium SB0664_bin_27</name>
    <dbReference type="NCBI Taxonomy" id="2605260"/>
    <lineage>
        <taxon>Bacteria</taxon>
        <taxon>Bacillati</taxon>
        <taxon>Chloroflexota</taxon>
        <taxon>Caldilineae</taxon>
        <taxon>Caldilineales</taxon>
        <taxon>Caldilineaceae</taxon>
    </lineage>
</organism>
<dbReference type="EMBL" id="VXRG01000131">
    <property type="protein sequence ID" value="MXY95012.1"/>
    <property type="molecule type" value="Genomic_DNA"/>
</dbReference>
<dbReference type="Pfam" id="PF08281">
    <property type="entry name" value="Sigma70_r4_2"/>
    <property type="match status" value="1"/>
</dbReference>
<dbReference type="InterPro" id="IPR014284">
    <property type="entry name" value="RNA_pol_sigma-70_dom"/>
</dbReference>
<feature type="domain" description="BFN" evidence="6">
    <location>
        <begin position="203"/>
        <end position="335"/>
    </location>
</feature>
<dbReference type="InterPro" id="IPR013324">
    <property type="entry name" value="RNA_pol_sigma_r3/r4-like"/>
</dbReference>
<evidence type="ECO:0000256" key="4">
    <source>
        <dbReference type="ARBA" id="ARBA00023163"/>
    </source>
</evidence>
<keyword evidence="4" id="KW-0804">Transcription</keyword>
<feature type="region of interest" description="Disordered" evidence="5">
    <location>
        <begin position="362"/>
        <end position="402"/>
    </location>
</feature>
<evidence type="ECO:0000256" key="2">
    <source>
        <dbReference type="ARBA" id="ARBA00023015"/>
    </source>
</evidence>
<protein>
    <submittedName>
        <fullName evidence="7">Sigma-70 family RNA polymerase sigma factor</fullName>
    </submittedName>
</protein>
<dbReference type="InterPro" id="IPR039425">
    <property type="entry name" value="RNA_pol_sigma-70-like"/>
</dbReference>
<feature type="compositionally biased region" description="Basic and acidic residues" evidence="5">
    <location>
        <begin position="362"/>
        <end position="384"/>
    </location>
</feature>
<dbReference type="InterPro" id="IPR003729">
    <property type="entry name" value="Bi_nuclease_dom"/>
</dbReference>
<evidence type="ECO:0000256" key="5">
    <source>
        <dbReference type="SAM" id="MobiDB-lite"/>
    </source>
</evidence>
<dbReference type="Gene3D" id="1.10.10.10">
    <property type="entry name" value="Winged helix-like DNA-binding domain superfamily/Winged helix DNA-binding domain"/>
    <property type="match status" value="1"/>
</dbReference>
<dbReference type="PROSITE" id="PS51658">
    <property type="entry name" value="BFN"/>
    <property type="match status" value="1"/>
</dbReference>
<name>A0A6B0YZE1_9CHLR</name>
<dbReference type="Gene3D" id="3.10.690.10">
    <property type="entry name" value="Bifunctional nuclease domain"/>
    <property type="match status" value="1"/>
</dbReference>
<reference evidence="7" key="1">
    <citation type="submission" date="2019-09" db="EMBL/GenBank/DDBJ databases">
        <title>Characterisation of the sponge microbiome using genome-centric metagenomics.</title>
        <authorList>
            <person name="Engelberts J.P."/>
            <person name="Robbins S.J."/>
            <person name="De Goeij J.M."/>
            <person name="Aranda M."/>
            <person name="Bell S.C."/>
            <person name="Webster N.S."/>
        </authorList>
    </citation>
    <scope>NUCLEOTIDE SEQUENCE</scope>
    <source>
        <strain evidence="7">SB0664_bin_27</strain>
    </source>
</reference>
<gene>
    <name evidence="7" type="ORF">F4Y42_16350</name>
</gene>
<keyword evidence="2" id="KW-0805">Transcription regulation</keyword>
<dbReference type="InterPro" id="IPR013249">
    <property type="entry name" value="RNA_pol_sigma70_r4_t2"/>
</dbReference>
<dbReference type="PANTHER" id="PTHR43133:SF51">
    <property type="entry name" value="RNA POLYMERASE SIGMA FACTOR"/>
    <property type="match status" value="1"/>
</dbReference>
<evidence type="ECO:0000256" key="1">
    <source>
        <dbReference type="ARBA" id="ARBA00010641"/>
    </source>
</evidence>
<dbReference type="GO" id="GO:0006352">
    <property type="term" value="P:DNA-templated transcription initiation"/>
    <property type="evidence" value="ECO:0007669"/>
    <property type="project" value="InterPro"/>
</dbReference>
<dbReference type="SUPFAM" id="SSF88946">
    <property type="entry name" value="Sigma2 domain of RNA polymerase sigma factors"/>
    <property type="match status" value="1"/>
</dbReference>
<evidence type="ECO:0000256" key="3">
    <source>
        <dbReference type="ARBA" id="ARBA00023082"/>
    </source>
</evidence>
<comment type="similarity">
    <text evidence="1">Belongs to the sigma-70 factor family. ECF subfamily.</text>
</comment>
<dbReference type="NCBIfam" id="TIGR02937">
    <property type="entry name" value="sigma70-ECF"/>
    <property type="match status" value="1"/>
</dbReference>
<dbReference type="Pfam" id="PF02577">
    <property type="entry name" value="BFN_dom"/>
    <property type="match status" value="1"/>
</dbReference>
<dbReference type="InterPro" id="IPR007627">
    <property type="entry name" value="RNA_pol_sigma70_r2"/>
</dbReference>
<dbReference type="SUPFAM" id="SSF88659">
    <property type="entry name" value="Sigma3 and sigma4 domains of RNA polymerase sigma factors"/>
    <property type="match status" value="1"/>
</dbReference>
<evidence type="ECO:0000259" key="6">
    <source>
        <dbReference type="PROSITE" id="PS51658"/>
    </source>
</evidence>
<evidence type="ECO:0000313" key="7">
    <source>
        <dbReference type="EMBL" id="MXY95012.1"/>
    </source>
</evidence>
<dbReference type="CDD" id="cd06171">
    <property type="entry name" value="Sigma70_r4"/>
    <property type="match status" value="1"/>
</dbReference>
<sequence length="402" mass="45079">MTDCELVRRAQNGERRAFDQLILRHQPIALSLAIRIVGDRESGLELTQEAVLHAYLSLDRLRYSDSFRAWLCGITVNLCKNHLRRPRVETLSLELLSGGRSFDSLPFPDRAPQPHQAAEARETHRLILAAVEQLSPANRDAVLLYYFEQLSVREVAALLQISVPAVKGRLHKSRRKLRDQLRSIFADWQPRPAVSEQSRSNQMIPVTLLDIVVPDPEKEPRILILAEEGRRRLLAIWIGPHEADDIALNLLGKKVYRPMTFSFMASLLDKAGVLIESVMVSALEKDTFYATVHAQSGEGSFTIDARPSDAIALALRTRSPIFVAVEVMEAAAEKIPDHLEVGPQGQGLNDVLKAGRAVVSREEREKWESMSPEERSKESREKLLTHLTEAGCLTQSAEPADE</sequence>
<proteinExistence type="inferred from homology"/>
<dbReference type="AlphaFoldDB" id="A0A6B0YZE1"/>
<dbReference type="InterPro" id="IPR036388">
    <property type="entry name" value="WH-like_DNA-bd_sf"/>
</dbReference>
<dbReference type="InterPro" id="IPR013325">
    <property type="entry name" value="RNA_pol_sigma_r2"/>
</dbReference>
<dbReference type="GO" id="GO:0003677">
    <property type="term" value="F:DNA binding"/>
    <property type="evidence" value="ECO:0007669"/>
    <property type="project" value="InterPro"/>
</dbReference>
<keyword evidence="3" id="KW-0731">Sigma factor</keyword>
<dbReference type="PANTHER" id="PTHR43133">
    <property type="entry name" value="RNA POLYMERASE ECF-TYPE SIGMA FACTO"/>
    <property type="match status" value="1"/>
</dbReference>
<dbReference type="Pfam" id="PF04542">
    <property type="entry name" value="Sigma70_r2"/>
    <property type="match status" value="1"/>
</dbReference>
<dbReference type="InterPro" id="IPR036104">
    <property type="entry name" value="BFN_sf"/>
</dbReference>
<feature type="compositionally biased region" description="Polar residues" evidence="5">
    <location>
        <begin position="393"/>
        <end position="402"/>
    </location>
</feature>
<dbReference type="GO" id="GO:0004518">
    <property type="term" value="F:nuclease activity"/>
    <property type="evidence" value="ECO:0007669"/>
    <property type="project" value="InterPro"/>
</dbReference>
<dbReference type="Gene3D" id="1.10.1740.10">
    <property type="match status" value="1"/>
</dbReference>
<accession>A0A6B0YZE1</accession>
<dbReference type="SUPFAM" id="SSF103256">
    <property type="entry name" value="Hypothetical protein TM0160"/>
    <property type="match status" value="1"/>
</dbReference>
<dbReference type="GO" id="GO:0016987">
    <property type="term" value="F:sigma factor activity"/>
    <property type="evidence" value="ECO:0007669"/>
    <property type="project" value="UniProtKB-KW"/>
</dbReference>
<comment type="caution">
    <text evidence="7">The sequence shown here is derived from an EMBL/GenBank/DDBJ whole genome shotgun (WGS) entry which is preliminary data.</text>
</comment>